<dbReference type="Proteomes" id="UP000029079">
    <property type="component" value="Chromosome"/>
</dbReference>
<dbReference type="InterPro" id="IPR011008">
    <property type="entry name" value="Dimeric_a/b-barrel"/>
</dbReference>
<organism evidence="1 2">
    <name type="scientific">Weissella ceti</name>
    <dbReference type="NCBI Taxonomy" id="759620"/>
    <lineage>
        <taxon>Bacteria</taxon>
        <taxon>Bacillati</taxon>
        <taxon>Bacillota</taxon>
        <taxon>Bacilli</taxon>
        <taxon>Lactobacillales</taxon>
        <taxon>Lactobacillaceae</taxon>
        <taxon>Weissella</taxon>
    </lineage>
</organism>
<dbReference type="OrthoDB" id="2157140at2"/>
<reference evidence="2" key="2">
    <citation type="submission" date="2014-08" db="EMBL/GenBank/DDBJ databases">
        <title>Complete genome of Weissella ceti strain WS74 isolated from diseased rainbow trout in Brazil.</title>
        <authorList>
            <person name="Figueiredo H.C.P."/>
            <person name="Leal C.A.G."/>
            <person name="Pereira F.L."/>
            <person name="Soares S.C."/>
            <person name="Dorella F.A."/>
            <person name="Carvalho A.F."/>
            <person name="Azevedo V.A.C."/>
        </authorList>
    </citation>
    <scope>NUCLEOTIDE SEQUENCE [LARGE SCALE GENOMIC DNA]</scope>
    <source>
        <strain evidence="2">WS74</strain>
    </source>
</reference>
<sequence>MTEYLYTTFGSEEVLQMVREANPERGLMLTVDDTDPLRYQLLDKTTAKSVFSTPTSYEILSQTGKSKEIRGWMNFTFLTISDQERANFIRRWETFQTHGFDQVDGFMSAFLLQRTDEPQQMAILTTWTLKEFWTIWDDETENPLTPYEAMASRYGLRNSQYSFAAFSKQTLD</sequence>
<dbReference type="PATRIC" id="fig|759620.7.peg.337"/>
<reference evidence="1 2" key="1">
    <citation type="journal article" date="2014" name="Genome Announc.">
        <title>Complete Genome Sequences of Fish Pathogenic Weissella ceti Strains WS74 and WS105.</title>
        <authorList>
            <person name="Figueiredo H.C."/>
            <person name="Leal C.A."/>
            <person name="Dorella F.A."/>
            <person name="Carvalho A.F."/>
            <person name="Soares S.C."/>
            <person name="Pereira F.L."/>
            <person name="Azevedo V.A."/>
        </authorList>
    </citation>
    <scope>NUCLEOTIDE SEQUENCE [LARGE SCALE GENOMIC DNA]</scope>
    <source>
        <strain evidence="1 2">WS74</strain>
    </source>
</reference>
<accession>A0A075TYI9</accession>
<keyword evidence="2" id="KW-1185">Reference proteome</keyword>
<dbReference type="STRING" id="759620.WS105_0349"/>
<dbReference type="RefSeq" id="WP_009764928.1">
    <property type="nucleotide sequence ID" value="NZ_CP009223.1"/>
</dbReference>
<dbReference type="AlphaFoldDB" id="A0A075TYI9"/>
<evidence type="ECO:0000313" key="2">
    <source>
        <dbReference type="Proteomes" id="UP000029079"/>
    </source>
</evidence>
<proteinExistence type="predicted"/>
<gene>
    <name evidence="1" type="ORF">WS74_0351</name>
</gene>
<dbReference type="KEGG" id="wct:WS74_0351"/>
<dbReference type="KEGG" id="wce:WS08_0351"/>
<dbReference type="Gene3D" id="3.30.70.100">
    <property type="match status" value="1"/>
</dbReference>
<dbReference type="EMBL" id="CP009223">
    <property type="protein sequence ID" value="AIM62603.1"/>
    <property type="molecule type" value="Genomic_DNA"/>
</dbReference>
<evidence type="ECO:0000313" key="1">
    <source>
        <dbReference type="EMBL" id="AIM62603.1"/>
    </source>
</evidence>
<protein>
    <recommendedName>
        <fullName evidence="3">ABM domain-containing protein</fullName>
    </recommendedName>
</protein>
<name>A0A075TYI9_9LACO</name>
<evidence type="ECO:0008006" key="3">
    <source>
        <dbReference type="Google" id="ProtNLM"/>
    </source>
</evidence>
<dbReference type="SUPFAM" id="SSF54909">
    <property type="entry name" value="Dimeric alpha+beta barrel"/>
    <property type="match status" value="1"/>
</dbReference>
<dbReference type="KEGG" id="wci:WS105_0349"/>